<feature type="transmembrane region" description="Helical" evidence="10">
    <location>
        <begin position="538"/>
        <end position="561"/>
    </location>
</feature>
<evidence type="ECO:0000256" key="10">
    <source>
        <dbReference type="SAM" id="Phobius"/>
    </source>
</evidence>
<dbReference type="PRINTS" id="PR00176">
    <property type="entry name" value="NANEUSMPORT"/>
</dbReference>
<keyword evidence="4 10" id="KW-0812">Transmembrane</keyword>
<dbReference type="PANTHER" id="PTHR11616:SF240">
    <property type="entry name" value="BLOATED TUBULES, ISOFORM B-RELATED"/>
    <property type="match status" value="1"/>
</dbReference>
<feature type="binding site" evidence="8">
    <location>
        <position position="200"/>
    </location>
    <ligand>
        <name>Na(+)</name>
        <dbReference type="ChEBI" id="CHEBI:29101"/>
        <label>1</label>
    </ligand>
</feature>
<evidence type="ECO:0000256" key="9">
    <source>
        <dbReference type="SAM" id="MobiDB-lite"/>
    </source>
</evidence>
<evidence type="ECO:0000256" key="2">
    <source>
        <dbReference type="ARBA" id="ARBA00006459"/>
    </source>
</evidence>
<sequence>MREKWNKKDVSQQTEGQPGYSPQLSTGNGYSPQLSVGNVGQRIALFPEMYRPKLRSKVPSMRAINTYNSISTDNLSGYDNLTYAPDEISLEYKLPLAPASASNTYDYPGTLSGSSTADASIYGNTLDNKRTNTLNNDAYDYPSLHSSTSFAGENNCELDSKPEGSKSKLISSKSSGACWSCFVCAETILCTISLAAGLGNLYRLPQTTLIRGGLPFLVAYIILSLFIGLPLLFLELGLGQLAQEGFIKIWRAVPIFRGLGYVKFGAISLLSLYYSLYIGLFVNYLIWYGKGPPPFTECATVKITESGYKANGIPGQECLQKTFLESAFTDPKSYGIYVGIIFLIWIAVLIFLIGRTKMYSKLLVIFLIPTLGCVIALIVKAVQMEQNYGGLQKLLSDIEWSLLGSANIWYYAIIQVFFATHIGFGPFVTNAGTVLSKANAFWTAVGYLIVNLVFGIISVILCFILSGKLGATYKTGPVAELHLLSLVYDTASEFGNEDAQIWSIVTVCMMILSGFISMITLVYTIIKALRVETKQKLPWWQAVIITTFIGIILSSLFLLPFNFAVVHLLDHYVVGNLVLLCTVFEILAIVAFYGSKRIQLDFEFILGKSLSKLWIVFWWFIPFVLSGLFIWALCTISLTGIWERDPPWLYSVGWALVFASLVIIFALGCYQVQKQDEYYTFNDKLVAVTKPLRNWGPVDPIMRYSWVQWHSKAKNGERDFTLKRRGTRDYTHSVKKRREPYAKTYISTISNPSTLSRNSPRPFNKNDLNQNSIKTNYAEPLRILVNSPYSNPNNTKIYLNSDQRALHVTSVNNTNNPPSVHKHSSFTEYETKTNINPLSVHSNGDVPIENTLSESYGTFRKGPYIIPHSNGAHICHRKYSEPEISTEL</sequence>
<evidence type="ECO:0000256" key="1">
    <source>
        <dbReference type="ARBA" id="ARBA00004141"/>
    </source>
</evidence>
<dbReference type="AlphaFoldDB" id="A0AAN7VBF2"/>
<feature type="transmembrane region" description="Helical" evidence="10">
    <location>
        <begin position="176"/>
        <end position="197"/>
    </location>
</feature>
<dbReference type="GO" id="GO:0005886">
    <property type="term" value="C:plasma membrane"/>
    <property type="evidence" value="ECO:0007669"/>
    <property type="project" value="TreeGrafter"/>
</dbReference>
<comment type="similarity">
    <text evidence="2">Belongs to the sodium:neurotransmitter symporter (SNF) (TC 2.A.22) family.</text>
</comment>
<evidence type="ECO:0000256" key="8">
    <source>
        <dbReference type="PIRSR" id="PIRSR600175-1"/>
    </source>
</evidence>
<dbReference type="InterPro" id="IPR037272">
    <property type="entry name" value="SNS_sf"/>
</dbReference>
<evidence type="ECO:0000256" key="7">
    <source>
        <dbReference type="ARBA" id="ARBA00023136"/>
    </source>
</evidence>
<feature type="transmembrane region" description="Helical" evidence="10">
    <location>
        <begin position="615"/>
        <end position="642"/>
    </location>
</feature>
<feature type="transmembrane region" description="Helical" evidence="10">
    <location>
        <begin position="501"/>
        <end position="526"/>
    </location>
</feature>
<feature type="transmembrane region" description="Helical" evidence="10">
    <location>
        <begin position="440"/>
        <end position="466"/>
    </location>
</feature>
<keyword evidence="3" id="KW-0813">Transport</keyword>
<dbReference type="PROSITE" id="PS50267">
    <property type="entry name" value="NA_NEUROTRAN_SYMP_3"/>
    <property type="match status" value="1"/>
</dbReference>
<evidence type="ECO:0000256" key="6">
    <source>
        <dbReference type="ARBA" id="ARBA00022989"/>
    </source>
</evidence>
<evidence type="ECO:0000313" key="11">
    <source>
        <dbReference type="EMBL" id="KAK5642446.1"/>
    </source>
</evidence>
<feature type="transmembrane region" description="Helical" evidence="10">
    <location>
        <begin position="217"/>
        <end position="238"/>
    </location>
</feature>
<feature type="binding site" evidence="8">
    <location>
        <position position="517"/>
    </location>
    <ligand>
        <name>Na(+)</name>
        <dbReference type="ChEBI" id="CHEBI:29101"/>
        <label>1</label>
    </ligand>
</feature>
<feature type="compositionally biased region" description="Basic and acidic residues" evidence="9">
    <location>
        <begin position="1"/>
        <end position="10"/>
    </location>
</feature>
<dbReference type="Pfam" id="PF00209">
    <property type="entry name" value="SNF"/>
    <property type="match status" value="1"/>
</dbReference>
<organism evidence="11 12">
    <name type="scientific">Pyrocoelia pectoralis</name>
    <dbReference type="NCBI Taxonomy" id="417401"/>
    <lineage>
        <taxon>Eukaryota</taxon>
        <taxon>Metazoa</taxon>
        <taxon>Ecdysozoa</taxon>
        <taxon>Arthropoda</taxon>
        <taxon>Hexapoda</taxon>
        <taxon>Insecta</taxon>
        <taxon>Pterygota</taxon>
        <taxon>Neoptera</taxon>
        <taxon>Endopterygota</taxon>
        <taxon>Coleoptera</taxon>
        <taxon>Polyphaga</taxon>
        <taxon>Elateriformia</taxon>
        <taxon>Elateroidea</taxon>
        <taxon>Lampyridae</taxon>
        <taxon>Lampyrinae</taxon>
        <taxon>Pyrocoelia</taxon>
    </lineage>
</organism>
<feature type="transmembrane region" description="Helical" evidence="10">
    <location>
        <begin position="334"/>
        <end position="353"/>
    </location>
</feature>
<gene>
    <name evidence="11" type="ORF">RI129_008613</name>
</gene>
<dbReference type="SUPFAM" id="SSF161070">
    <property type="entry name" value="SNF-like"/>
    <property type="match status" value="1"/>
</dbReference>
<comment type="subcellular location">
    <subcellularLocation>
        <location evidence="1">Membrane</location>
        <topology evidence="1">Multi-pass membrane protein</topology>
    </subcellularLocation>
</comment>
<evidence type="ECO:0000256" key="4">
    <source>
        <dbReference type="ARBA" id="ARBA00022692"/>
    </source>
</evidence>
<dbReference type="EMBL" id="JAVRBK010000006">
    <property type="protein sequence ID" value="KAK5642446.1"/>
    <property type="molecule type" value="Genomic_DNA"/>
</dbReference>
<feature type="region of interest" description="Disordered" evidence="9">
    <location>
        <begin position="1"/>
        <end position="33"/>
    </location>
</feature>
<keyword evidence="8" id="KW-0479">Metal-binding</keyword>
<feature type="binding site" evidence="8">
    <location>
        <position position="195"/>
    </location>
    <ligand>
        <name>Na(+)</name>
        <dbReference type="ChEBI" id="CHEBI:29101"/>
        <label>1</label>
    </ligand>
</feature>
<keyword evidence="8" id="KW-0915">Sodium</keyword>
<keyword evidence="5" id="KW-0769">Symport</keyword>
<dbReference type="GO" id="GO:0046872">
    <property type="term" value="F:metal ion binding"/>
    <property type="evidence" value="ECO:0007669"/>
    <property type="project" value="UniProtKB-KW"/>
</dbReference>
<feature type="transmembrane region" description="Helical" evidence="10">
    <location>
        <begin position="648"/>
        <end position="670"/>
    </location>
</feature>
<name>A0AAN7VBF2_9COLE</name>
<dbReference type="Proteomes" id="UP001329430">
    <property type="component" value="Chromosome 6"/>
</dbReference>
<feature type="transmembrane region" description="Helical" evidence="10">
    <location>
        <begin position="362"/>
        <end position="382"/>
    </location>
</feature>
<evidence type="ECO:0000313" key="12">
    <source>
        <dbReference type="Proteomes" id="UP001329430"/>
    </source>
</evidence>
<evidence type="ECO:0000256" key="3">
    <source>
        <dbReference type="ARBA" id="ARBA00022448"/>
    </source>
</evidence>
<keyword evidence="7 10" id="KW-0472">Membrane</keyword>
<reference evidence="11 12" key="1">
    <citation type="journal article" date="2024" name="Insects">
        <title>An Improved Chromosome-Level Genome Assembly of the Firefly Pyrocoelia pectoralis.</title>
        <authorList>
            <person name="Fu X."/>
            <person name="Meyer-Rochow V.B."/>
            <person name="Ballantyne L."/>
            <person name="Zhu X."/>
        </authorList>
    </citation>
    <scope>NUCLEOTIDE SEQUENCE [LARGE SCALE GENOMIC DNA]</scope>
    <source>
        <strain evidence="11">XCY_ONT2</strain>
    </source>
</reference>
<keyword evidence="12" id="KW-1185">Reference proteome</keyword>
<feature type="transmembrane region" description="Helical" evidence="10">
    <location>
        <begin position="259"/>
        <end position="286"/>
    </location>
</feature>
<dbReference type="InterPro" id="IPR000175">
    <property type="entry name" value="Na/ntran_symport"/>
</dbReference>
<dbReference type="PANTHER" id="PTHR11616">
    <property type="entry name" value="SODIUM/CHLORIDE DEPENDENT TRANSPORTER"/>
    <property type="match status" value="1"/>
</dbReference>
<protein>
    <submittedName>
        <fullName evidence="11">Uncharacterized protein</fullName>
    </submittedName>
</protein>
<feature type="binding site" evidence="8">
    <location>
        <position position="451"/>
    </location>
    <ligand>
        <name>Na(+)</name>
        <dbReference type="ChEBI" id="CHEBI:29101"/>
        <label>1</label>
    </ligand>
</feature>
<feature type="transmembrane region" description="Helical" evidence="10">
    <location>
        <begin position="573"/>
        <end position="594"/>
    </location>
</feature>
<keyword evidence="6 10" id="KW-1133">Transmembrane helix</keyword>
<feature type="transmembrane region" description="Helical" evidence="10">
    <location>
        <begin position="408"/>
        <end position="428"/>
    </location>
</feature>
<feature type="compositionally biased region" description="Polar residues" evidence="9">
    <location>
        <begin position="11"/>
        <end position="33"/>
    </location>
</feature>
<accession>A0AAN7VBF2</accession>
<dbReference type="GO" id="GO:0015375">
    <property type="term" value="F:glycine:sodium symporter activity"/>
    <property type="evidence" value="ECO:0007669"/>
    <property type="project" value="TreeGrafter"/>
</dbReference>
<comment type="caution">
    <text evidence="11">The sequence shown here is derived from an EMBL/GenBank/DDBJ whole genome shotgun (WGS) entry which is preliminary data.</text>
</comment>
<evidence type="ECO:0000256" key="5">
    <source>
        <dbReference type="ARBA" id="ARBA00022847"/>
    </source>
</evidence>
<proteinExistence type="inferred from homology"/>